<gene>
    <name evidence="1" type="ORF">C1645_822224</name>
</gene>
<protein>
    <submittedName>
        <fullName evidence="1">Uncharacterized protein</fullName>
    </submittedName>
</protein>
<dbReference type="AlphaFoldDB" id="A0A397SZ21"/>
<name>A0A397SZ21_9GLOM</name>
<sequence length="74" mass="8538">MAYVYTLYACSKLPEFWKLRNGSLSSSVQNRKGKCSLNSSVWNEKRKCLMLELERVLLAFGLVCEIEKCLGTWN</sequence>
<proteinExistence type="predicted"/>
<organism evidence="1 2">
    <name type="scientific">Glomus cerebriforme</name>
    <dbReference type="NCBI Taxonomy" id="658196"/>
    <lineage>
        <taxon>Eukaryota</taxon>
        <taxon>Fungi</taxon>
        <taxon>Fungi incertae sedis</taxon>
        <taxon>Mucoromycota</taxon>
        <taxon>Glomeromycotina</taxon>
        <taxon>Glomeromycetes</taxon>
        <taxon>Glomerales</taxon>
        <taxon>Glomeraceae</taxon>
        <taxon>Glomus</taxon>
    </lineage>
</organism>
<comment type="caution">
    <text evidence="1">The sequence shown here is derived from an EMBL/GenBank/DDBJ whole genome shotgun (WGS) entry which is preliminary data.</text>
</comment>
<reference evidence="1 2" key="1">
    <citation type="submission" date="2018-06" db="EMBL/GenBank/DDBJ databases">
        <title>Comparative genomics reveals the genomic features of Rhizophagus irregularis, R. cerebriforme, R. diaphanum and Gigaspora rosea, and their symbiotic lifestyle signature.</title>
        <authorList>
            <person name="Morin E."/>
            <person name="San Clemente H."/>
            <person name="Chen E.C.H."/>
            <person name="De La Providencia I."/>
            <person name="Hainaut M."/>
            <person name="Kuo A."/>
            <person name="Kohler A."/>
            <person name="Murat C."/>
            <person name="Tang N."/>
            <person name="Roy S."/>
            <person name="Loubradou J."/>
            <person name="Henrissat B."/>
            <person name="Grigoriev I.V."/>
            <person name="Corradi N."/>
            <person name="Roux C."/>
            <person name="Martin F.M."/>
        </authorList>
    </citation>
    <scope>NUCLEOTIDE SEQUENCE [LARGE SCALE GENOMIC DNA]</scope>
    <source>
        <strain evidence="1 2">DAOM 227022</strain>
    </source>
</reference>
<keyword evidence="2" id="KW-1185">Reference proteome</keyword>
<evidence type="ECO:0000313" key="2">
    <source>
        <dbReference type="Proteomes" id="UP000265703"/>
    </source>
</evidence>
<accession>A0A397SZ21</accession>
<evidence type="ECO:0000313" key="1">
    <source>
        <dbReference type="EMBL" id="RIA91318.1"/>
    </source>
</evidence>
<dbReference type="Proteomes" id="UP000265703">
    <property type="component" value="Unassembled WGS sequence"/>
</dbReference>
<dbReference type="EMBL" id="QKYT01000156">
    <property type="protein sequence ID" value="RIA91318.1"/>
    <property type="molecule type" value="Genomic_DNA"/>
</dbReference>